<dbReference type="AlphaFoldDB" id="A0A6V7HHT3"/>
<accession>A0A6V7HHT3</accession>
<organism evidence="1 2">
    <name type="scientific">Heterotrigona itama</name>
    <dbReference type="NCBI Taxonomy" id="395501"/>
    <lineage>
        <taxon>Eukaryota</taxon>
        <taxon>Metazoa</taxon>
        <taxon>Ecdysozoa</taxon>
        <taxon>Arthropoda</taxon>
        <taxon>Hexapoda</taxon>
        <taxon>Insecta</taxon>
        <taxon>Pterygota</taxon>
        <taxon>Neoptera</taxon>
        <taxon>Endopterygota</taxon>
        <taxon>Hymenoptera</taxon>
        <taxon>Apocrita</taxon>
        <taxon>Aculeata</taxon>
        <taxon>Apoidea</taxon>
        <taxon>Anthophila</taxon>
        <taxon>Apidae</taxon>
        <taxon>Heterotrigona</taxon>
    </lineage>
</organism>
<dbReference type="EMBL" id="CAJDYZ010011742">
    <property type="protein sequence ID" value="CAD1479955.1"/>
    <property type="molecule type" value="Genomic_DNA"/>
</dbReference>
<sequence length="60" mass="6758">RKIIGKTRPECKVSTKKEKRHVVETLAVRRSFVVSKTSADLLTIDNEVNNGRSNADYNIA</sequence>
<dbReference type="Proteomes" id="UP000752696">
    <property type="component" value="Unassembled WGS sequence"/>
</dbReference>
<gene>
    <name evidence="1" type="ORF">MHI_LOCUS890619</name>
</gene>
<feature type="non-terminal residue" evidence="1">
    <location>
        <position position="1"/>
    </location>
</feature>
<evidence type="ECO:0000313" key="2">
    <source>
        <dbReference type="Proteomes" id="UP000752696"/>
    </source>
</evidence>
<comment type="caution">
    <text evidence="1">The sequence shown here is derived from an EMBL/GenBank/DDBJ whole genome shotgun (WGS) entry which is preliminary data.</text>
</comment>
<name>A0A6V7HHT3_9HYME</name>
<reference evidence="1" key="1">
    <citation type="submission" date="2020-07" db="EMBL/GenBank/DDBJ databases">
        <authorList>
            <person name="Nazaruddin N."/>
        </authorList>
    </citation>
    <scope>NUCLEOTIDE SEQUENCE</scope>
</reference>
<evidence type="ECO:0000313" key="1">
    <source>
        <dbReference type="EMBL" id="CAD1479955.1"/>
    </source>
</evidence>
<proteinExistence type="predicted"/>
<keyword evidence="2" id="KW-1185">Reference proteome</keyword>
<protein>
    <submittedName>
        <fullName evidence="1">Uncharacterized protein</fullName>
    </submittedName>
</protein>